<name>A0AAD7YJ49_MYTSE</name>
<evidence type="ECO:0000256" key="2">
    <source>
        <dbReference type="ARBA" id="ARBA00006432"/>
    </source>
</evidence>
<keyword evidence="8" id="KW-1185">Reference proteome</keyword>
<keyword evidence="3" id="KW-0436">Ligase</keyword>
<evidence type="ECO:0000259" key="6">
    <source>
        <dbReference type="Pfam" id="PF13193"/>
    </source>
</evidence>
<evidence type="ECO:0000259" key="5">
    <source>
        <dbReference type="Pfam" id="PF00501"/>
    </source>
</evidence>
<keyword evidence="4" id="KW-0576">Peroxisome</keyword>
<dbReference type="EMBL" id="JARGEI010000016">
    <property type="protein sequence ID" value="KAJ8717681.1"/>
    <property type="molecule type" value="Genomic_DNA"/>
</dbReference>
<dbReference type="SUPFAM" id="SSF56801">
    <property type="entry name" value="Acetyl-CoA synthetase-like"/>
    <property type="match status" value="1"/>
</dbReference>
<evidence type="ECO:0000313" key="8">
    <source>
        <dbReference type="Proteomes" id="UP001231518"/>
    </source>
</evidence>
<dbReference type="GO" id="GO:0005777">
    <property type="term" value="C:peroxisome"/>
    <property type="evidence" value="ECO:0007669"/>
    <property type="project" value="UniProtKB-SubCell"/>
</dbReference>
<feature type="domain" description="AMP-dependent synthetase/ligase" evidence="5">
    <location>
        <begin position="48"/>
        <end position="402"/>
    </location>
</feature>
<sequence length="545" mass="60516">MTRRAYDAVHWYMNDVAFRVVARTGIPSDRHHLGKLILHSLRDDPYFVSQIDGGTGQSETNGSVLDRSIRCAISLSNLGLKKGDVMVLMGPNHIDFCIPHYAALYMGVMIASIDATLGPNELGHLFHTSRPNIIFCQSEKTTDIEKALQMSEVDAKIVTFDNDSKYTSLADLLKIKDEDAIQSFKPTDLNPEDTVAYLTSTSGTTGMPKTAMLTHKNLAIGVPYMWTTFKKFPTPTKMVIVTSPAQWLTAGFHYLLSPVLKYTRLQTSAPLTPEHFAELVDTYKPTYITTSPTMLTTMMTSAKCDFTCFETVFLGGSVATQEVINQVKQVARIDNVRSVYGMSELSGIGVQHDFPPAPGSSGRPIGAIDAKLVDPETNKDITEPNVPGELWFKGPNVFKGYHNNPEVTKETLTEDGWLKSGDIFYRDHSWNLFFVDRYKLLLKYRNHQVSPLEIEAVITRHPGVLHVAVTGILDKECGDLVVACVVPKPGCSLTAQEIKDLVKESLTDSKQLRGGVIFLKELPVTSTSKIDRKKLKELVLTLPRE</sequence>
<dbReference type="InterPro" id="IPR045851">
    <property type="entry name" value="AMP-bd_C_sf"/>
</dbReference>
<dbReference type="Proteomes" id="UP001231518">
    <property type="component" value="Chromosome 18"/>
</dbReference>
<dbReference type="PANTHER" id="PTHR24096:SF149">
    <property type="entry name" value="AMP-BINDING DOMAIN-CONTAINING PROTEIN-RELATED"/>
    <property type="match status" value="1"/>
</dbReference>
<accession>A0AAD7YJ49</accession>
<dbReference type="InterPro" id="IPR025110">
    <property type="entry name" value="AMP-bd_C"/>
</dbReference>
<evidence type="ECO:0000256" key="3">
    <source>
        <dbReference type="ARBA" id="ARBA00022598"/>
    </source>
</evidence>
<dbReference type="AlphaFoldDB" id="A0AAD7YJ49"/>
<dbReference type="Pfam" id="PF00501">
    <property type="entry name" value="AMP-binding"/>
    <property type="match status" value="1"/>
</dbReference>
<dbReference type="GO" id="GO:0016405">
    <property type="term" value="F:CoA-ligase activity"/>
    <property type="evidence" value="ECO:0007669"/>
    <property type="project" value="TreeGrafter"/>
</dbReference>
<gene>
    <name evidence="7" type="ORF">PYW07_005611</name>
</gene>
<dbReference type="Gene3D" id="3.30.300.30">
    <property type="match status" value="1"/>
</dbReference>
<evidence type="ECO:0000313" key="7">
    <source>
        <dbReference type="EMBL" id="KAJ8717681.1"/>
    </source>
</evidence>
<proteinExistence type="inferred from homology"/>
<dbReference type="Pfam" id="PF13193">
    <property type="entry name" value="AMP-binding_C"/>
    <property type="match status" value="1"/>
</dbReference>
<evidence type="ECO:0000256" key="4">
    <source>
        <dbReference type="ARBA" id="ARBA00023140"/>
    </source>
</evidence>
<evidence type="ECO:0000256" key="1">
    <source>
        <dbReference type="ARBA" id="ARBA00004275"/>
    </source>
</evidence>
<evidence type="ECO:0008006" key="9">
    <source>
        <dbReference type="Google" id="ProtNLM"/>
    </source>
</evidence>
<comment type="caution">
    <text evidence="7">The sequence shown here is derived from an EMBL/GenBank/DDBJ whole genome shotgun (WGS) entry which is preliminary data.</text>
</comment>
<dbReference type="PANTHER" id="PTHR24096">
    <property type="entry name" value="LONG-CHAIN-FATTY-ACID--COA LIGASE"/>
    <property type="match status" value="1"/>
</dbReference>
<dbReference type="InterPro" id="IPR000873">
    <property type="entry name" value="AMP-dep_synth/lig_dom"/>
</dbReference>
<feature type="domain" description="AMP-binding enzyme C-terminal" evidence="6">
    <location>
        <begin position="453"/>
        <end position="529"/>
    </location>
</feature>
<reference evidence="7" key="1">
    <citation type="submission" date="2023-03" db="EMBL/GenBank/DDBJ databases">
        <title>Chromosome-level genomes of two armyworms, Mythimna separata and Mythimna loreyi, provide insights into the biosynthesis and reception of sex pheromones.</title>
        <authorList>
            <person name="Zhao H."/>
        </authorList>
    </citation>
    <scope>NUCLEOTIDE SEQUENCE</scope>
    <source>
        <strain evidence="7">BeijingLab</strain>
        <tissue evidence="7">Pupa</tissue>
    </source>
</reference>
<dbReference type="InterPro" id="IPR042099">
    <property type="entry name" value="ANL_N_sf"/>
</dbReference>
<protein>
    <recommendedName>
        <fullName evidence="9">Luciferase</fullName>
    </recommendedName>
</protein>
<comment type="similarity">
    <text evidence="2">Belongs to the ATP-dependent AMP-binding enzyme family.</text>
</comment>
<comment type="subcellular location">
    <subcellularLocation>
        <location evidence="1">Peroxisome</location>
    </subcellularLocation>
</comment>
<organism evidence="7 8">
    <name type="scientific">Mythimna separata</name>
    <name type="common">Oriental armyworm</name>
    <name type="synonym">Pseudaletia separata</name>
    <dbReference type="NCBI Taxonomy" id="271217"/>
    <lineage>
        <taxon>Eukaryota</taxon>
        <taxon>Metazoa</taxon>
        <taxon>Ecdysozoa</taxon>
        <taxon>Arthropoda</taxon>
        <taxon>Hexapoda</taxon>
        <taxon>Insecta</taxon>
        <taxon>Pterygota</taxon>
        <taxon>Neoptera</taxon>
        <taxon>Endopterygota</taxon>
        <taxon>Lepidoptera</taxon>
        <taxon>Glossata</taxon>
        <taxon>Ditrysia</taxon>
        <taxon>Noctuoidea</taxon>
        <taxon>Noctuidae</taxon>
        <taxon>Noctuinae</taxon>
        <taxon>Hadenini</taxon>
        <taxon>Mythimna</taxon>
    </lineage>
</organism>
<dbReference type="Gene3D" id="3.40.50.12780">
    <property type="entry name" value="N-terminal domain of ligase-like"/>
    <property type="match status" value="1"/>
</dbReference>